<reference evidence="4" key="1">
    <citation type="submission" date="2020-03" db="EMBL/GenBank/DDBJ databases">
        <title>A transcriptome and proteome of the tick Rhipicephalus microplus shaped by the genetic composition of its hosts and developmental stage.</title>
        <authorList>
            <person name="Garcia G.R."/>
            <person name="Ribeiro J.M.C."/>
            <person name="Maruyama S.R."/>
            <person name="Gardinasse L.G."/>
            <person name="Nelson K."/>
            <person name="Ferreira B.R."/>
            <person name="Andrade T.G."/>
            <person name="Santos I.K.F.M."/>
        </authorList>
    </citation>
    <scope>NUCLEOTIDE SEQUENCE</scope>
    <source>
        <strain evidence="4">NSGR</strain>
        <tissue evidence="4">Salivary glands</tissue>
    </source>
</reference>
<protein>
    <recommendedName>
        <fullName evidence="3">Coiled-coil domain-containing protein</fullName>
    </recommendedName>
</protein>
<evidence type="ECO:0000259" key="3">
    <source>
        <dbReference type="Pfam" id="PF15295"/>
    </source>
</evidence>
<organism evidence="4">
    <name type="scientific">Rhipicephalus microplus</name>
    <name type="common">Cattle tick</name>
    <name type="synonym">Boophilus microplus</name>
    <dbReference type="NCBI Taxonomy" id="6941"/>
    <lineage>
        <taxon>Eukaryota</taxon>
        <taxon>Metazoa</taxon>
        <taxon>Ecdysozoa</taxon>
        <taxon>Arthropoda</taxon>
        <taxon>Chelicerata</taxon>
        <taxon>Arachnida</taxon>
        <taxon>Acari</taxon>
        <taxon>Parasitiformes</taxon>
        <taxon>Ixodida</taxon>
        <taxon>Ixodoidea</taxon>
        <taxon>Ixodidae</taxon>
        <taxon>Rhipicephalinae</taxon>
        <taxon>Rhipicephalus</taxon>
        <taxon>Boophilus</taxon>
    </lineage>
</organism>
<name>A0A6G5ACQ3_RHIMP</name>
<dbReference type="OrthoDB" id="9994767at2759"/>
<dbReference type="VEuPathDB" id="VectorBase:LOC119182368"/>
<keyword evidence="1 2" id="KW-0175">Coiled coil</keyword>
<dbReference type="PANTHER" id="PTHR22115:SF4">
    <property type="entry name" value="COILED-COIL DOMAIN-CONTAINING PROTEIN"/>
    <property type="match status" value="1"/>
</dbReference>
<proteinExistence type="predicted"/>
<evidence type="ECO:0000313" key="4">
    <source>
        <dbReference type="EMBL" id="NIE48772.1"/>
    </source>
</evidence>
<evidence type="ECO:0000256" key="1">
    <source>
        <dbReference type="ARBA" id="ARBA00023054"/>
    </source>
</evidence>
<dbReference type="PANTHER" id="PTHR22115">
    <property type="entry name" value="C3ORF6 PROTEIN-RELATED"/>
    <property type="match status" value="1"/>
</dbReference>
<dbReference type="AlphaFoldDB" id="A0A6G5ACQ3"/>
<accession>A0A6G5ACQ3</accession>
<dbReference type="EMBL" id="GIKN01006499">
    <property type="protein sequence ID" value="NIE48772.1"/>
    <property type="molecule type" value="Transcribed_RNA"/>
</dbReference>
<dbReference type="InterPro" id="IPR029311">
    <property type="entry name" value="CCDC50_N"/>
</dbReference>
<sequence length="163" mass="19051">MADAQPSEEQAVVPEGRVEKVCKEWLVREDGVLAYRLQSQEINQRYNLNRTNNQLLRADLPVAKTVQRTEEEEAEFIRRTYEEMLRQQEEHDAKVALELQQQLQREAALHAAAQEEDQRLAAELQKRELPKKLDRIERRRRDDALPSVLKRLSIGEDTSGAFF</sequence>
<dbReference type="InterPro" id="IPR039303">
    <property type="entry name" value="CCDC50"/>
</dbReference>
<dbReference type="Pfam" id="PF15295">
    <property type="entry name" value="CCDC50_N"/>
    <property type="match status" value="1"/>
</dbReference>
<feature type="domain" description="Coiled-coil" evidence="3">
    <location>
        <begin position="9"/>
        <end position="130"/>
    </location>
</feature>
<evidence type="ECO:0000256" key="2">
    <source>
        <dbReference type="SAM" id="Coils"/>
    </source>
</evidence>
<feature type="coiled-coil region" evidence="2">
    <location>
        <begin position="86"/>
        <end position="116"/>
    </location>
</feature>